<evidence type="ECO:0000313" key="3">
    <source>
        <dbReference type="Proteomes" id="UP000008810"/>
    </source>
</evidence>
<evidence type="ECO:0000313" key="2">
    <source>
        <dbReference type="EnsemblPlants" id="KQJ81800"/>
    </source>
</evidence>
<protein>
    <submittedName>
        <fullName evidence="1 2">Uncharacterized protein</fullName>
    </submittedName>
</protein>
<dbReference type="AlphaFoldDB" id="A0A0Q3I6Z0"/>
<sequence>MGSARLMVAASCQRPTAAPYAACTSGEPLPVMCIYAM</sequence>
<dbReference type="Gramene" id="KQJ81800">
    <property type="protein sequence ID" value="KQJ81800"/>
    <property type="gene ID" value="BRADI_5g03174v3"/>
</dbReference>
<dbReference type="EMBL" id="CM000884">
    <property type="protein sequence ID" value="KQJ81800.1"/>
    <property type="molecule type" value="Genomic_DNA"/>
</dbReference>
<name>A0A0Q3I6Z0_BRADI</name>
<dbReference type="Proteomes" id="UP000008810">
    <property type="component" value="Chromosome 5"/>
</dbReference>
<dbReference type="EnsemblPlants" id="KQJ81800">
    <property type="protein sequence ID" value="KQJ81800"/>
    <property type="gene ID" value="BRADI_5g03174v3"/>
</dbReference>
<keyword evidence="3" id="KW-1185">Reference proteome</keyword>
<reference evidence="1 2" key="1">
    <citation type="journal article" date="2010" name="Nature">
        <title>Genome sequencing and analysis of the model grass Brachypodium distachyon.</title>
        <authorList>
            <consortium name="International Brachypodium Initiative"/>
        </authorList>
    </citation>
    <scope>NUCLEOTIDE SEQUENCE [LARGE SCALE GENOMIC DNA]</scope>
    <source>
        <strain evidence="1 2">Bd21</strain>
    </source>
</reference>
<accession>A0A0Q3I6Z0</accession>
<organism evidence="1">
    <name type="scientific">Brachypodium distachyon</name>
    <name type="common">Purple false brome</name>
    <name type="synonym">Trachynia distachya</name>
    <dbReference type="NCBI Taxonomy" id="15368"/>
    <lineage>
        <taxon>Eukaryota</taxon>
        <taxon>Viridiplantae</taxon>
        <taxon>Streptophyta</taxon>
        <taxon>Embryophyta</taxon>
        <taxon>Tracheophyta</taxon>
        <taxon>Spermatophyta</taxon>
        <taxon>Magnoliopsida</taxon>
        <taxon>Liliopsida</taxon>
        <taxon>Poales</taxon>
        <taxon>Poaceae</taxon>
        <taxon>BOP clade</taxon>
        <taxon>Pooideae</taxon>
        <taxon>Stipodae</taxon>
        <taxon>Brachypodieae</taxon>
        <taxon>Brachypodium</taxon>
    </lineage>
</organism>
<proteinExistence type="predicted"/>
<dbReference type="InParanoid" id="A0A0Q3I6Z0"/>
<reference evidence="1" key="2">
    <citation type="submission" date="2017-06" db="EMBL/GenBank/DDBJ databases">
        <title>WGS assembly of Brachypodium distachyon.</title>
        <authorList>
            <consortium name="The International Brachypodium Initiative"/>
            <person name="Lucas S."/>
            <person name="Harmon-Smith M."/>
            <person name="Lail K."/>
            <person name="Tice H."/>
            <person name="Grimwood J."/>
            <person name="Bruce D."/>
            <person name="Barry K."/>
            <person name="Shu S."/>
            <person name="Lindquist E."/>
            <person name="Wang M."/>
            <person name="Pitluck S."/>
            <person name="Vogel J.P."/>
            <person name="Garvin D.F."/>
            <person name="Mockler T.C."/>
            <person name="Schmutz J."/>
            <person name="Rokhsar D."/>
            <person name="Bevan M.W."/>
        </authorList>
    </citation>
    <scope>NUCLEOTIDE SEQUENCE</scope>
    <source>
        <strain evidence="1">Bd21</strain>
    </source>
</reference>
<reference evidence="2" key="3">
    <citation type="submission" date="2018-08" db="UniProtKB">
        <authorList>
            <consortium name="EnsemblPlants"/>
        </authorList>
    </citation>
    <scope>IDENTIFICATION</scope>
    <source>
        <strain evidence="2">cv. Bd21</strain>
    </source>
</reference>
<gene>
    <name evidence="1" type="ORF">BRADI_5g03174v3</name>
</gene>
<evidence type="ECO:0000313" key="1">
    <source>
        <dbReference type="EMBL" id="KQJ81800.1"/>
    </source>
</evidence>